<dbReference type="GeneID" id="61360651"/>
<dbReference type="Proteomes" id="UP000016480">
    <property type="component" value="Unassembled WGS sequence"/>
</dbReference>
<dbReference type="RefSeq" id="WP_010380795.1">
    <property type="nucleotide sequence ID" value="NZ_AHCD03000044.1"/>
</dbReference>
<protein>
    <submittedName>
        <fullName evidence="2">Uncharacterized protein</fullName>
    </submittedName>
</protein>
<evidence type="ECO:0000256" key="1">
    <source>
        <dbReference type="SAM" id="Coils"/>
    </source>
</evidence>
<gene>
    <name evidence="2" type="ORF">PRUB_b1114</name>
</gene>
<dbReference type="AlphaFoldDB" id="A0A8T0C281"/>
<keyword evidence="1" id="KW-0175">Coiled coil</keyword>
<reference evidence="2 3" key="1">
    <citation type="journal article" date="2012" name="J. Bacteriol.">
        <title>Genome sequence of the cycloprodigiosin-producing bacterial strain Pseudoalteromonas rubra ATCC 29570(T).</title>
        <authorList>
            <person name="Xie B.B."/>
            <person name="Shu Y.L."/>
            <person name="Qin Q.L."/>
            <person name="Rong J.C."/>
            <person name="Zhang X.Y."/>
            <person name="Chen X.L."/>
            <person name="Zhou B.C."/>
            <person name="Zhang Y.Z."/>
        </authorList>
    </citation>
    <scope>NUCLEOTIDE SEQUENCE [LARGE SCALE GENOMIC DNA]</scope>
    <source>
        <strain evidence="2 3">DSM 6842</strain>
    </source>
</reference>
<dbReference type="EMBL" id="AHCD03000044">
    <property type="protein sequence ID" value="KAF7781784.1"/>
    <property type="molecule type" value="Genomic_DNA"/>
</dbReference>
<sequence>MYKHVMKQNSVIINSVAQNALKNKRKTRLLNNPSLTAISAKARGNNTNMSLQETAQRMLNGFSLGPDTGADRLGQSNLDDMREEQRQLEAQRAAERQRIEALRLAELQRQAARRTAAENAFAQMRYQLSGNARGAWNAIEAELALGGEEPGDALAYRVVNEYLDTIDGSVNAEREQHGGELGYYRR</sequence>
<accession>A0A8T0C281</accession>
<proteinExistence type="predicted"/>
<comment type="caution">
    <text evidence="2">The sequence shown here is derived from an EMBL/GenBank/DDBJ whole genome shotgun (WGS) entry which is preliminary data.</text>
</comment>
<evidence type="ECO:0000313" key="3">
    <source>
        <dbReference type="Proteomes" id="UP000016480"/>
    </source>
</evidence>
<evidence type="ECO:0000313" key="2">
    <source>
        <dbReference type="EMBL" id="KAF7781784.1"/>
    </source>
</evidence>
<feature type="coiled-coil region" evidence="1">
    <location>
        <begin position="78"/>
        <end position="105"/>
    </location>
</feature>
<organism evidence="2 3">
    <name type="scientific">Pseudoalteromonas rubra</name>
    <dbReference type="NCBI Taxonomy" id="43658"/>
    <lineage>
        <taxon>Bacteria</taxon>
        <taxon>Pseudomonadati</taxon>
        <taxon>Pseudomonadota</taxon>
        <taxon>Gammaproteobacteria</taxon>
        <taxon>Alteromonadales</taxon>
        <taxon>Pseudoalteromonadaceae</taxon>
        <taxon>Pseudoalteromonas</taxon>
    </lineage>
</organism>
<name>A0A8T0C281_9GAMM</name>